<gene>
    <name evidence="2" type="ORF">ASU33_03180</name>
</gene>
<dbReference type="Proteomes" id="UP000054223">
    <property type="component" value="Unassembled WGS sequence"/>
</dbReference>
<sequence length="224" mass="26150">MSLTVDLFQKHYDLREQEQAEVHYNDDIPYWFQRAIEEKDVDKLARSIVRSYQERNYQGLNEYLRGEKRITSLYYEHNAELLNRIIDELPSPPNTTLWRVEHFLEEKLKWAEKHIGKVLLVPSFWSTFSQRDRCPVDPTFQIEASANTRARMIADFTGFQLGEAEALYKSGTLFRITAVDTCVYLEEVDNVKADIVAYNGYTISQDDEDHEDLGPLSLSDMGII</sequence>
<dbReference type="Gene3D" id="3.90.176.10">
    <property type="entry name" value="Toxin ADP-ribosyltransferase, Chain A, domain 1"/>
    <property type="match status" value="1"/>
</dbReference>
<evidence type="ECO:0000259" key="1">
    <source>
        <dbReference type="Pfam" id="PF03496"/>
    </source>
</evidence>
<protein>
    <recommendedName>
        <fullName evidence="1">ADP ribosyltransferase domain-containing protein</fullName>
    </recommendedName>
</protein>
<reference evidence="2 3" key="1">
    <citation type="submission" date="2015-11" db="EMBL/GenBank/DDBJ databases">
        <title>Solirubrum puertoriconensis gen. nov. an environmental bacteria isolated in Puerto Rico.</title>
        <authorList>
            <person name="Cuebas-Irizarry M.F."/>
            <person name="Montalvo-Rodriguez R."/>
        </authorList>
    </citation>
    <scope>NUCLEOTIDE SEQUENCE [LARGE SCALE GENOMIC DNA]</scope>
    <source>
        <strain evidence="2 3">MC1A</strain>
    </source>
</reference>
<dbReference type="InterPro" id="IPR003540">
    <property type="entry name" value="ADP-ribosyltransferase"/>
</dbReference>
<keyword evidence="3" id="KW-1185">Reference proteome</keyword>
<dbReference type="GO" id="GO:0005576">
    <property type="term" value="C:extracellular region"/>
    <property type="evidence" value="ECO:0007669"/>
    <property type="project" value="InterPro"/>
</dbReference>
<evidence type="ECO:0000313" key="3">
    <source>
        <dbReference type="Proteomes" id="UP000054223"/>
    </source>
</evidence>
<evidence type="ECO:0000313" key="2">
    <source>
        <dbReference type="EMBL" id="KUG06374.1"/>
    </source>
</evidence>
<dbReference type="RefSeq" id="WP_059072070.1">
    <property type="nucleotide sequence ID" value="NZ_LNAL01000008.1"/>
</dbReference>
<dbReference type="AlphaFoldDB" id="A0A9X0HI98"/>
<dbReference type="EMBL" id="LNAL01000008">
    <property type="protein sequence ID" value="KUG06374.1"/>
    <property type="molecule type" value="Genomic_DNA"/>
</dbReference>
<proteinExistence type="predicted"/>
<name>A0A9X0HI98_SOLP1</name>
<organism evidence="2 3">
    <name type="scientific">Solirubrum puertoriconensis</name>
    <dbReference type="NCBI Taxonomy" id="1751427"/>
    <lineage>
        <taxon>Bacteria</taxon>
        <taxon>Pseudomonadati</taxon>
        <taxon>Bacteroidota</taxon>
        <taxon>Cytophagia</taxon>
        <taxon>Cytophagales</taxon>
    </lineage>
</organism>
<feature type="domain" description="ADP ribosyltransferase" evidence="1">
    <location>
        <begin position="46"/>
        <end position="183"/>
    </location>
</feature>
<dbReference type="PROSITE" id="PS51996">
    <property type="entry name" value="TR_MART"/>
    <property type="match status" value="1"/>
</dbReference>
<dbReference type="SUPFAM" id="SSF56399">
    <property type="entry name" value="ADP-ribosylation"/>
    <property type="match status" value="1"/>
</dbReference>
<comment type="caution">
    <text evidence="2">The sequence shown here is derived from an EMBL/GenBank/DDBJ whole genome shotgun (WGS) entry which is preliminary data.</text>
</comment>
<accession>A0A9X0HI98</accession>
<dbReference type="Pfam" id="PF03496">
    <property type="entry name" value="ADPrib_exo_Tox"/>
    <property type="match status" value="1"/>
</dbReference>